<proteinExistence type="predicted"/>
<dbReference type="KEGG" id="hbi:HBZC1_17850"/>
<keyword evidence="2" id="KW-1185">Reference proteome</keyword>
<accession>F8KPP0</accession>
<dbReference type="HOGENOM" id="CLU_3290575_0_0_7"/>
<dbReference type="AlphaFoldDB" id="F8KPP0"/>
<protein>
    <submittedName>
        <fullName evidence="1">Uncharacterized protein</fullName>
    </submittedName>
</protein>
<sequence>MSGSFTMKKHGKNSVRLFYLKISVWGLKFVLKRKREKSKK</sequence>
<dbReference type="Proteomes" id="UP000008387">
    <property type="component" value="Chromosome"/>
</dbReference>
<organism evidence="1 2">
    <name type="scientific">Helicobacter bizzozeronii (strain CIII-1)</name>
    <dbReference type="NCBI Taxonomy" id="1002804"/>
    <lineage>
        <taxon>Bacteria</taxon>
        <taxon>Pseudomonadati</taxon>
        <taxon>Campylobacterota</taxon>
        <taxon>Epsilonproteobacteria</taxon>
        <taxon>Campylobacterales</taxon>
        <taxon>Helicobacteraceae</taxon>
        <taxon>Helicobacter</taxon>
    </lineage>
</organism>
<reference evidence="1 2" key="1">
    <citation type="journal article" date="2011" name="J. Bacteriol.">
        <title>Genome sequence of Helicobacter bizzozeronii strain CIII-1, an isolate from human gastric mucosa.</title>
        <authorList>
            <person name="Schott T."/>
            <person name="Rossi M."/>
            <person name="Hanninen M.L."/>
        </authorList>
    </citation>
    <scope>NUCLEOTIDE SEQUENCE [LARGE SCALE GENOMIC DNA]</scope>
    <source>
        <strain evidence="1 2">CIII-1</strain>
    </source>
</reference>
<evidence type="ECO:0000313" key="1">
    <source>
        <dbReference type="EMBL" id="CCB80771.1"/>
    </source>
</evidence>
<gene>
    <name evidence="1" type="ordered locus">HBZC1_17850</name>
</gene>
<dbReference type="EMBL" id="FR871757">
    <property type="protein sequence ID" value="CCB80771.1"/>
    <property type="molecule type" value="Genomic_DNA"/>
</dbReference>
<name>F8KPP0_HELBC</name>
<evidence type="ECO:0000313" key="2">
    <source>
        <dbReference type="Proteomes" id="UP000008387"/>
    </source>
</evidence>